<dbReference type="FunFam" id="2.30.170.40:FF:000003">
    <property type="entry name" value="54S ribosomal protein L24"/>
    <property type="match status" value="1"/>
</dbReference>
<keyword evidence="2" id="KW-0689">Ribosomal protein</keyword>
<keyword evidence="3" id="KW-0687">Ribonucleoprotein</keyword>
<dbReference type="OMA" id="KIPKFGH"/>
<dbReference type="OrthoDB" id="361870at2759"/>
<comment type="similarity">
    <text evidence="1">Belongs to the bacterial ribosomal protein bL28 family.</text>
</comment>
<dbReference type="RefSeq" id="XP_007769965.1">
    <property type="nucleotide sequence ID" value="XM_007771775.1"/>
</dbReference>
<dbReference type="HAMAP" id="MF_00373">
    <property type="entry name" value="Ribosomal_bL28"/>
    <property type="match status" value="1"/>
</dbReference>
<dbReference type="PANTHER" id="PTHR13528">
    <property type="entry name" value="39S RIBOSOMAL PROTEIN L28, MITOCHONDRIAL"/>
    <property type="match status" value="1"/>
</dbReference>
<dbReference type="GeneID" id="19198572"/>
<name>A0A5M3MLM4_CONPW</name>
<dbReference type="GO" id="GO:0003735">
    <property type="term" value="F:structural constituent of ribosome"/>
    <property type="evidence" value="ECO:0007669"/>
    <property type="project" value="InterPro"/>
</dbReference>
<dbReference type="PANTHER" id="PTHR13528:SF2">
    <property type="entry name" value="LARGE RIBOSOMAL SUBUNIT PROTEIN BL28M"/>
    <property type="match status" value="1"/>
</dbReference>
<dbReference type="GO" id="GO:0005762">
    <property type="term" value="C:mitochondrial large ribosomal subunit"/>
    <property type="evidence" value="ECO:0007669"/>
    <property type="project" value="TreeGrafter"/>
</dbReference>
<comment type="caution">
    <text evidence="6">The sequence shown here is derived from an EMBL/GenBank/DDBJ whole genome shotgun (WGS) entry which is preliminary data.</text>
</comment>
<dbReference type="InterPro" id="IPR026569">
    <property type="entry name" value="Ribosomal_bL28"/>
</dbReference>
<dbReference type="InterPro" id="IPR037147">
    <property type="entry name" value="Ribosomal_bL28_sf"/>
</dbReference>
<sequence length="245" mass="27658">MIPTLPNFAAITQRLTQSLPFKRAQQGLFHGKQKLSGNNVPFSLKKTRRTWLPNVQHKRIPSEALGGVRVKVTTRALRCIEKHGGLDNYLLNTKCELLGIEGMRLRLLVRERAAEQRRVAHEAKAKEVNEEEKDLRAAQAVVREEKRQQQKLAKRRERESELAVSEGILGSSSNAPSKKANVAVEEVPEVQVEVQEDIVSEAKAQTQTQTQEPDVDTAALKEEEENARAERRKQKKQSASRGLFD</sequence>
<dbReference type="Pfam" id="PF00830">
    <property type="entry name" value="Ribosomal_L28"/>
    <property type="match status" value="1"/>
</dbReference>
<proteinExistence type="inferred from homology"/>
<evidence type="ECO:0000313" key="7">
    <source>
        <dbReference type="Proteomes" id="UP000053558"/>
    </source>
</evidence>
<reference evidence="7" key="1">
    <citation type="journal article" date="2012" name="Science">
        <title>The Paleozoic origin of enzymatic lignin decomposition reconstructed from 31 fungal genomes.</title>
        <authorList>
            <person name="Floudas D."/>
            <person name="Binder M."/>
            <person name="Riley R."/>
            <person name="Barry K."/>
            <person name="Blanchette R.A."/>
            <person name="Henrissat B."/>
            <person name="Martinez A.T."/>
            <person name="Otillar R."/>
            <person name="Spatafora J.W."/>
            <person name="Yadav J.S."/>
            <person name="Aerts A."/>
            <person name="Benoit I."/>
            <person name="Boyd A."/>
            <person name="Carlson A."/>
            <person name="Copeland A."/>
            <person name="Coutinho P.M."/>
            <person name="de Vries R.P."/>
            <person name="Ferreira P."/>
            <person name="Findley K."/>
            <person name="Foster B."/>
            <person name="Gaskell J."/>
            <person name="Glotzer D."/>
            <person name="Gorecki P."/>
            <person name="Heitman J."/>
            <person name="Hesse C."/>
            <person name="Hori C."/>
            <person name="Igarashi K."/>
            <person name="Jurgens J.A."/>
            <person name="Kallen N."/>
            <person name="Kersten P."/>
            <person name="Kohler A."/>
            <person name="Kuees U."/>
            <person name="Kumar T.K.A."/>
            <person name="Kuo A."/>
            <person name="LaButti K."/>
            <person name="Larrondo L.F."/>
            <person name="Lindquist E."/>
            <person name="Ling A."/>
            <person name="Lombard V."/>
            <person name="Lucas S."/>
            <person name="Lundell T."/>
            <person name="Martin R."/>
            <person name="McLaughlin D.J."/>
            <person name="Morgenstern I."/>
            <person name="Morin E."/>
            <person name="Murat C."/>
            <person name="Nagy L.G."/>
            <person name="Nolan M."/>
            <person name="Ohm R.A."/>
            <person name="Patyshakuliyeva A."/>
            <person name="Rokas A."/>
            <person name="Ruiz-Duenas F.J."/>
            <person name="Sabat G."/>
            <person name="Salamov A."/>
            <person name="Samejima M."/>
            <person name="Schmutz J."/>
            <person name="Slot J.C."/>
            <person name="St John F."/>
            <person name="Stenlid J."/>
            <person name="Sun H."/>
            <person name="Sun S."/>
            <person name="Syed K."/>
            <person name="Tsang A."/>
            <person name="Wiebenga A."/>
            <person name="Young D."/>
            <person name="Pisabarro A."/>
            <person name="Eastwood D.C."/>
            <person name="Martin F."/>
            <person name="Cullen D."/>
            <person name="Grigoriev I.V."/>
            <person name="Hibbett D.S."/>
        </authorList>
    </citation>
    <scope>NUCLEOTIDE SEQUENCE [LARGE SCALE GENOMIC DNA]</scope>
    <source>
        <strain evidence="7">RWD-64-598 SS2</strain>
    </source>
</reference>
<dbReference type="InterPro" id="IPR034704">
    <property type="entry name" value="Ribosomal_bL28/bL31-like_sf"/>
</dbReference>
<keyword evidence="7" id="KW-1185">Reference proteome</keyword>
<accession>A0A5M3MLM4</accession>
<evidence type="ECO:0000256" key="4">
    <source>
        <dbReference type="ARBA" id="ARBA00035269"/>
    </source>
</evidence>
<organism evidence="6 7">
    <name type="scientific">Coniophora puteana (strain RWD-64-598)</name>
    <name type="common">Brown rot fungus</name>
    <dbReference type="NCBI Taxonomy" id="741705"/>
    <lineage>
        <taxon>Eukaryota</taxon>
        <taxon>Fungi</taxon>
        <taxon>Dikarya</taxon>
        <taxon>Basidiomycota</taxon>
        <taxon>Agaricomycotina</taxon>
        <taxon>Agaricomycetes</taxon>
        <taxon>Agaricomycetidae</taxon>
        <taxon>Boletales</taxon>
        <taxon>Coniophorineae</taxon>
        <taxon>Coniophoraceae</taxon>
        <taxon>Coniophora</taxon>
    </lineage>
</organism>
<gene>
    <name evidence="6" type="ORF">CONPUDRAFT_106160</name>
</gene>
<dbReference type="KEGG" id="cput:CONPUDRAFT_106160"/>
<dbReference type="Gene3D" id="2.30.170.40">
    <property type="entry name" value="Ribosomal protein L28/L24"/>
    <property type="match status" value="1"/>
</dbReference>
<feature type="region of interest" description="Disordered" evidence="5">
    <location>
        <begin position="141"/>
        <end position="245"/>
    </location>
</feature>
<evidence type="ECO:0000256" key="3">
    <source>
        <dbReference type="ARBA" id="ARBA00023274"/>
    </source>
</evidence>
<evidence type="ECO:0000256" key="1">
    <source>
        <dbReference type="ARBA" id="ARBA00008760"/>
    </source>
</evidence>
<dbReference type="SUPFAM" id="SSF143800">
    <property type="entry name" value="L28p-like"/>
    <property type="match status" value="1"/>
</dbReference>
<evidence type="ECO:0000313" key="6">
    <source>
        <dbReference type="EMBL" id="EIW79575.1"/>
    </source>
</evidence>
<dbReference type="Proteomes" id="UP000053558">
    <property type="component" value="Unassembled WGS sequence"/>
</dbReference>
<dbReference type="AlphaFoldDB" id="A0A5M3MLM4"/>
<feature type="compositionally biased region" description="Low complexity" evidence="5">
    <location>
        <begin position="182"/>
        <end position="193"/>
    </location>
</feature>
<evidence type="ECO:0000256" key="5">
    <source>
        <dbReference type="SAM" id="MobiDB-lite"/>
    </source>
</evidence>
<dbReference type="EMBL" id="JH711580">
    <property type="protein sequence ID" value="EIW79575.1"/>
    <property type="molecule type" value="Genomic_DNA"/>
</dbReference>
<protein>
    <recommendedName>
        <fullName evidence="4">Large ribosomal subunit protein bL28m</fullName>
    </recommendedName>
</protein>
<evidence type="ECO:0000256" key="2">
    <source>
        <dbReference type="ARBA" id="ARBA00022980"/>
    </source>
</evidence>